<feature type="transmembrane region" description="Helical" evidence="1">
    <location>
        <begin position="15"/>
        <end position="33"/>
    </location>
</feature>
<sequence length="76" mass="8895">MSSFSNFILACLKSFSYSFFIHFQPIVSFVIFLREIHESMNRSILNFYSKKTVTHAATAHLLYWIQSNMIISTIPK</sequence>
<name>A0A8S5SG67_9CAUD</name>
<protein>
    <submittedName>
        <fullName evidence="2">Uncharacterized protein</fullName>
    </submittedName>
</protein>
<keyword evidence="1" id="KW-1133">Transmembrane helix</keyword>
<reference evidence="2" key="1">
    <citation type="journal article" date="2021" name="Proc. Natl. Acad. Sci. U.S.A.">
        <title>A Catalog of Tens of Thousands of Viruses from Human Metagenomes Reveals Hidden Associations with Chronic Diseases.</title>
        <authorList>
            <person name="Tisza M.J."/>
            <person name="Buck C.B."/>
        </authorList>
    </citation>
    <scope>NUCLEOTIDE SEQUENCE</scope>
    <source>
        <strain evidence="2">CtxvK3</strain>
    </source>
</reference>
<evidence type="ECO:0000256" key="1">
    <source>
        <dbReference type="SAM" id="Phobius"/>
    </source>
</evidence>
<dbReference type="EMBL" id="BK032591">
    <property type="protein sequence ID" value="DAF50044.1"/>
    <property type="molecule type" value="Genomic_DNA"/>
</dbReference>
<accession>A0A8S5SG67</accession>
<keyword evidence="1" id="KW-0472">Membrane</keyword>
<proteinExistence type="predicted"/>
<keyword evidence="1" id="KW-0812">Transmembrane</keyword>
<evidence type="ECO:0000313" key="2">
    <source>
        <dbReference type="EMBL" id="DAF50044.1"/>
    </source>
</evidence>
<organism evidence="2">
    <name type="scientific">Siphoviridae sp. ctxvK3</name>
    <dbReference type="NCBI Taxonomy" id="2827975"/>
    <lineage>
        <taxon>Viruses</taxon>
        <taxon>Duplodnaviria</taxon>
        <taxon>Heunggongvirae</taxon>
        <taxon>Uroviricota</taxon>
        <taxon>Caudoviricetes</taxon>
    </lineage>
</organism>